<feature type="non-terminal residue" evidence="1">
    <location>
        <position position="1"/>
    </location>
</feature>
<accession>A0AAV5SAX2</accession>
<dbReference type="EMBL" id="BTSX01000001">
    <property type="protein sequence ID" value="GMS78359.1"/>
    <property type="molecule type" value="Genomic_DNA"/>
</dbReference>
<evidence type="ECO:0000313" key="1">
    <source>
        <dbReference type="EMBL" id="GMS78359.1"/>
    </source>
</evidence>
<evidence type="ECO:0000313" key="2">
    <source>
        <dbReference type="Proteomes" id="UP001432027"/>
    </source>
</evidence>
<dbReference type="Proteomes" id="UP001432027">
    <property type="component" value="Unassembled WGS sequence"/>
</dbReference>
<reference evidence="1" key="1">
    <citation type="submission" date="2023-10" db="EMBL/GenBank/DDBJ databases">
        <title>Genome assembly of Pristionchus species.</title>
        <authorList>
            <person name="Yoshida K."/>
            <person name="Sommer R.J."/>
        </authorList>
    </citation>
    <scope>NUCLEOTIDE SEQUENCE</scope>
    <source>
        <strain evidence="1">RS0144</strain>
    </source>
</reference>
<dbReference type="AlphaFoldDB" id="A0AAV5SAX2"/>
<keyword evidence="2" id="KW-1185">Reference proteome</keyword>
<gene>
    <name evidence="1" type="ORF">PENTCL1PPCAC_534</name>
</gene>
<organism evidence="1 2">
    <name type="scientific">Pristionchus entomophagus</name>
    <dbReference type="NCBI Taxonomy" id="358040"/>
    <lineage>
        <taxon>Eukaryota</taxon>
        <taxon>Metazoa</taxon>
        <taxon>Ecdysozoa</taxon>
        <taxon>Nematoda</taxon>
        <taxon>Chromadorea</taxon>
        <taxon>Rhabditida</taxon>
        <taxon>Rhabditina</taxon>
        <taxon>Diplogasteromorpha</taxon>
        <taxon>Diplogasteroidea</taxon>
        <taxon>Neodiplogasteridae</taxon>
        <taxon>Pristionchus</taxon>
    </lineage>
</organism>
<proteinExistence type="predicted"/>
<name>A0AAV5SAX2_9BILA</name>
<protein>
    <submittedName>
        <fullName evidence="1">Uncharacterized protein</fullName>
    </submittedName>
</protein>
<sequence length="126" mass="14007">LFLQVKVIPEQSQWAIISKPDWPVGDGNPGAEVFTTFPPLGCTLCNDFQDKDVKICTHHVIRCLERKDEMKATSDIKLNEIYGVVPKSVKAVIEAARTQRDHNAVCIAPVLDHPTIKGLADLQCKE</sequence>
<comment type="caution">
    <text evidence="1">The sequence shown here is derived from an EMBL/GenBank/DDBJ whole genome shotgun (WGS) entry which is preliminary data.</text>
</comment>